<proteinExistence type="predicted"/>
<organism evidence="1 2">
    <name type="scientific">Limnovirga soli</name>
    <dbReference type="NCBI Taxonomy" id="2656915"/>
    <lineage>
        <taxon>Bacteria</taxon>
        <taxon>Pseudomonadati</taxon>
        <taxon>Bacteroidota</taxon>
        <taxon>Chitinophagia</taxon>
        <taxon>Chitinophagales</taxon>
        <taxon>Chitinophagaceae</taxon>
        <taxon>Limnovirga</taxon>
    </lineage>
</organism>
<sequence>MKTLQKILNFFSSGKTKNISPIADERNMDFDEKLNDVGSFIYEEDGFIFQMIPAQQKIQWADIERLIAYKKDFLTTDEVCLDILFNNRKITITEATPGWYQFIQKTKFIFPGIPKNWDSEILQPAFALNLKVLYQRTDREIPDENNFYASFSYTTKTKIKELLELNNWTVRKSGSTDFEFENSWTTLTLEGNDNEPLLNGMVAFHNDNIMLLNRLFNALACEYVYEFYDKDNNLILEKISS</sequence>
<accession>A0A8J8FIC8</accession>
<reference evidence="1" key="1">
    <citation type="submission" date="2019-10" db="EMBL/GenBank/DDBJ databases">
        <title>Draft genome sequence of Panacibacter sp. KCS-6.</title>
        <authorList>
            <person name="Yim K.J."/>
        </authorList>
    </citation>
    <scope>NUCLEOTIDE SEQUENCE</scope>
    <source>
        <strain evidence="1">KCS-6</strain>
    </source>
</reference>
<dbReference type="Proteomes" id="UP000598971">
    <property type="component" value="Unassembled WGS sequence"/>
</dbReference>
<keyword evidence="2" id="KW-1185">Reference proteome</keyword>
<dbReference type="EMBL" id="WHPF01000013">
    <property type="protein sequence ID" value="NNV57157.1"/>
    <property type="molecule type" value="Genomic_DNA"/>
</dbReference>
<dbReference type="RefSeq" id="WP_171609106.1">
    <property type="nucleotide sequence ID" value="NZ_WHPF01000013.1"/>
</dbReference>
<protein>
    <submittedName>
        <fullName evidence="1">Uncharacterized protein</fullName>
    </submittedName>
</protein>
<gene>
    <name evidence="1" type="ORF">GD597_16910</name>
</gene>
<comment type="caution">
    <text evidence="1">The sequence shown here is derived from an EMBL/GenBank/DDBJ whole genome shotgun (WGS) entry which is preliminary data.</text>
</comment>
<evidence type="ECO:0000313" key="2">
    <source>
        <dbReference type="Proteomes" id="UP000598971"/>
    </source>
</evidence>
<dbReference type="AlphaFoldDB" id="A0A8J8FIC8"/>
<evidence type="ECO:0000313" key="1">
    <source>
        <dbReference type="EMBL" id="NNV57157.1"/>
    </source>
</evidence>
<name>A0A8J8FIC8_9BACT</name>